<dbReference type="Proteomes" id="UP000314294">
    <property type="component" value="Unassembled WGS sequence"/>
</dbReference>
<evidence type="ECO:0000313" key="2">
    <source>
        <dbReference type="Proteomes" id="UP000314294"/>
    </source>
</evidence>
<organism evidence="1 2">
    <name type="scientific">Liparis tanakae</name>
    <name type="common">Tanaka's snailfish</name>
    <dbReference type="NCBI Taxonomy" id="230148"/>
    <lineage>
        <taxon>Eukaryota</taxon>
        <taxon>Metazoa</taxon>
        <taxon>Chordata</taxon>
        <taxon>Craniata</taxon>
        <taxon>Vertebrata</taxon>
        <taxon>Euteleostomi</taxon>
        <taxon>Actinopterygii</taxon>
        <taxon>Neopterygii</taxon>
        <taxon>Teleostei</taxon>
        <taxon>Neoteleostei</taxon>
        <taxon>Acanthomorphata</taxon>
        <taxon>Eupercaria</taxon>
        <taxon>Perciformes</taxon>
        <taxon>Cottioidei</taxon>
        <taxon>Cottales</taxon>
        <taxon>Liparidae</taxon>
        <taxon>Liparis</taxon>
    </lineage>
</organism>
<reference evidence="1 2" key="1">
    <citation type="submission" date="2019-03" db="EMBL/GenBank/DDBJ databases">
        <title>First draft genome of Liparis tanakae, snailfish: a comprehensive survey of snailfish specific genes.</title>
        <authorList>
            <person name="Kim W."/>
            <person name="Song I."/>
            <person name="Jeong J.-H."/>
            <person name="Kim D."/>
            <person name="Kim S."/>
            <person name="Ryu S."/>
            <person name="Song J.Y."/>
            <person name="Lee S.K."/>
        </authorList>
    </citation>
    <scope>NUCLEOTIDE SEQUENCE [LARGE SCALE GENOMIC DNA]</scope>
    <source>
        <tissue evidence="1">Muscle</tissue>
    </source>
</reference>
<gene>
    <name evidence="1" type="ORF">EYF80_044711</name>
</gene>
<evidence type="ECO:0000313" key="1">
    <source>
        <dbReference type="EMBL" id="TNN45097.1"/>
    </source>
</evidence>
<dbReference type="EMBL" id="SRLO01000867">
    <property type="protein sequence ID" value="TNN45097.1"/>
    <property type="molecule type" value="Genomic_DNA"/>
</dbReference>
<sequence>MTDGMRGSAPIEPRGRTRVLWLRRGIDIPTNFARRPSPGTQKRHAPAFFFFFSALLWGKLDRIVLGNRERRSGDPDDGRVFYRLEGTTHTPAERPRDHASSLLDGLALLPLKYRVQIKIKTDGRARERRSIDPGSTALHNHRMV</sequence>
<dbReference type="AlphaFoldDB" id="A0A4Z2FV06"/>
<accession>A0A4Z2FV06</accession>
<keyword evidence="2" id="KW-1185">Reference proteome</keyword>
<proteinExistence type="predicted"/>
<protein>
    <submittedName>
        <fullName evidence="1">Uncharacterized protein</fullName>
    </submittedName>
</protein>
<name>A0A4Z2FV06_9TELE</name>
<comment type="caution">
    <text evidence="1">The sequence shown here is derived from an EMBL/GenBank/DDBJ whole genome shotgun (WGS) entry which is preliminary data.</text>
</comment>